<dbReference type="PANTHER" id="PTHR22946">
    <property type="entry name" value="DIENELACTONE HYDROLASE DOMAIN-CONTAINING PROTEIN-RELATED"/>
    <property type="match status" value="1"/>
</dbReference>
<evidence type="ECO:0000256" key="1">
    <source>
        <dbReference type="ARBA" id="ARBA00022801"/>
    </source>
</evidence>
<dbReference type="EMBL" id="AP025314">
    <property type="protein sequence ID" value="BDD07826.1"/>
    <property type="molecule type" value="Genomic_DNA"/>
</dbReference>
<comment type="similarity">
    <text evidence="2">Belongs to the AB hydrolase superfamily. FUS2 hydrolase family.</text>
</comment>
<organism evidence="4 5">
    <name type="scientific">Fulvitalea axinellae</name>
    <dbReference type="NCBI Taxonomy" id="1182444"/>
    <lineage>
        <taxon>Bacteria</taxon>
        <taxon>Pseudomonadati</taxon>
        <taxon>Bacteroidota</taxon>
        <taxon>Cytophagia</taxon>
        <taxon>Cytophagales</taxon>
        <taxon>Persicobacteraceae</taxon>
        <taxon>Fulvitalea</taxon>
    </lineage>
</organism>
<dbReference type="GO" id="GO:0052689">
    <property type="term" value="F:carboxylic ester hydrolase activity"/>
    <property type="evidence" value="ECO:0007669"/>
    <property type="project" value="UniProtKB-ARBA"/>
</dbReference>
<keyword evidence="1" id="KW-0378">Hydrolase</keyword>
<dbReference type="SUPFAM" id="SSF53474">
    <property type="entry name" value="alpha/beta-Hydrolases"/>
    <property type="match status" value="1"/>
</dbReference>
<dbReference type="Pfam" id="PF12697">
    <property type="entry name" value="Abhydrolase_6"/>
    <property type="match status" value="1"/>
</dbReference>
<proteinExistence type="inferred from homology"/>
<evidence type="ECO:0000313" key="5">
    <source>
        <dbReference type="Proteomes" id="UP001348817"/>
    </source>
</evidence>
<dbReference type="InterPro" id="IPR050261">
    <property type="entry name" value="FrsA_esterase"/>
</dbReference>
<evidence type="ECO:0000313" key="4">
    <source>
        <dbReference type="EMBL" id="BDD07826.1"/>
    </source>
</evidence>
<dbReference type="Proteomes" id="UP001348817">
    <property type="component" value="Chromosome"/>
</dbReference>
<evidence type="ECO:0000259" key="3">
    <source>
        <dbReference type="Pfam" id="PF12697"/>
    </source>
</evidence>
<dbReference type="RefSeq" id="WP_338393125.1">
    <property type="nucleotide sequence ID" value="NZ_AP025314.1"/>
</dbReference>
<dbReference type="PANTHER" id="PTHR22946:SF9">
    <property type="entry name" value="POLYKETIDE TRANSFERASE AF380"/>
    <property type="match status" value="1"/>
</dbReference>
<sequence>MMKETLILPSKSGKDILMDVRGPEVRVDCPVIVFVHGFKGYKDWGAFNLVADFFAEKGFVFVKFNLAWNGTTPEDPTEFTDLDSFGNNNISKELLDIDTVLDYVHGGKIDGVDTENITLMGHSRGGGDVILKTAEDNRVSRAITWATISRVTNFLSRSVLEEMDLKGHVYILNGRTMQEMPIYRQFVEDLVQNAETLDIEKAMGEIRVPVLLCHGTDDEAVSASASELLYEDSSCAELFMLEGANHTFGMKEPWTEKELPDLTKQLVERCLEFIEKG</sequence>
<dbReference type="KEGG" id="fax:FUAX_02580"/>
<evidence type="ECO:0000256" key="2">
    <source>
        <dbReference type="ARBA" id="ARBA00038115"/>
    </source>
</evidence>
<keyword evidence="5" id="KW-1185">Reference proteome</keyword>
<dbReference type="InterPro" id="IPR029058">
    <property type="entry name" value="AB_hydrolase_fold"/>
</dbReference>
<protein>
    <recommendedName>
        <fullName evidence="3">AB hydrolase-1 domain-containing protein</fullName>
    </recommendedName>
</protein>
<dbReference type="Gene3D" id="3.40.50.1820">
    <property type="entry name" value="alpha/beta hydrolase"/>
    <property type="match status" value="1"/>
</dbReference>
<reference evidence="4 5" key="1">
    <citation type="submission" date="2021-12" db="EMBL/GenBank/DDBJ databases">
        <title>Genome sequencing of bacteria with rrn-lacking chromosome and rrn-plasmid.</title>
        <authorList>
            <person name="Anda M."/>
            <person name="Iwasaki W."/>
        </authorList>
    </citation>
    <scope>NUCLEOTIDE SEQUENCE [LARGE SCALE GENOMIC DNA]</scope>
    <source>
        <strain evidence="4 5">DSM 100852</strain>
    </source>
</reference>
<accession>A0AAU9D4U7</accession>
<dbReference type="InterPro" id="IPR000073">
    <property type="entry name" value="AB_hydrolase_1"/>
</dbReference>
<feature type="domain" description="AB hydrolase-1" evidence="3">
    <location>
        <begin position="32"/>
        <end position="252"/>
    </location>
</feature>
<gene>
    <name evidence="4" type="ORF">FUAX_02580</name>
</gene>
<name>A0AAU9D4U7_9BACT</name>
<dbReference type="AlphaFoldDB" id="A0AAU9D4U7"/>